<comment type="caution">
    <text evidence="2">The sequence shown here is derived from an EMBL/GenBank/DDBJ whole genome shotgun (WGS) entry which is preliminary data.</text>
</comment>
<accession>A0ABV2AIP7</accession>
<reference evidence="2 3" key="1">
    <citation type="journal article" date="2024" name="BMC Biol.">
        <title>Comparative genomics of Ascetosporea gives new insight into the evolutionary basis for animal parasitism in Rhizaria.</title>
        <authorList>
            <person name="Hiltunen Thoren M."/>
            <person name="Onut-Brannstrom I."/>
            <person name="Alfjorden A."/>
            <person name="Peckova H."/>
            <person name="Swords F."/>
            <person name="Hooper C."/>
            <person name="Holzer A.S."/>
            <person name="Bass D."/>
            <person name="Burki F."/>
        </authorList>
    </citation>
    <scope>NUCLEOTIDE SEQUENCE [LARGE SCALE GENOMIC DNA]</scope>
    <source>
        <strain evidence="2">20-A016</strain>
    </source>
</reference>
<keyword evidence="1" id="KW-0812">Transmembrane</keyword>
<evidence type="ECO:0000313" key="2">
    <source>
        <dbReference type="EMBL" id="MES1919497.1"/>
    </source>
</evidence>
<dbReference type="Proteomes" id="UP001439008">
    <property type="component" value="Unassembled WGS sequence"/>
</dbReference>
<sequence length="61" mass="7013">MSRFLIFVTVFSNKSGKFESISLSSSFKILSLVVFSFVFESLSIIFIILIISLLLYFLYCL</sequence>
<keyword evidence="3" id="KW-1185">Reference proteome</keyword>
<dbReference type="EMBL" id="JBDODL010000309">
    <property type="protein sequence ID" value="MES1919497.1"/>
    <property type="molecule type" value="Genomic_DNA"/>
</dbReference>
<evidence type="ECO:0000313" key="3">
    <source>
        <dbReference type="Proteomes" id="UP001439008"/>
    </source>
</evidence>
<name>A0ABV2AIP7_9EUKA</name>
<evidence type="ECO:0000256" key="1">
    <source>
        <dbReference type="SAM" id="Phobius"/>
    </source>
</evidence>
<keyword evidence="1" id="KW-0472">Membrane</keyword>
<evidence type="ECO:0008006" key="4">
    <source>
        <dbReference type="Google" id="ProtNLM"/>
    </source>
</evidence>
<gene>
    <name evidence="2" type="ORF">MHBO_005291</name>
</gene>
<organism evidence="2 3">
    <name type="scientific">Bonamia ostreae</name>
    <dbReference type="NCBI Taxonomy" id="126728"/>
    <lineage>
        <taxon>Eukaryota</taxon>
        <taxon>Sar</taxon>
        <taxon>Rhizaria</taxon>
        <taxon>Endomyxa</taxon>
        <taxon>Ascetosporea</taxon>
        <taxon>Haplosporida</taxon>
        <taxon>Bonamia</taxon>
    </lineage>
</organism>
<protein>
    <recommendedName>
        <fullName evidence="4">NADH dehydrogenase subunit 4L</fullName>
    </recommendedName>
</protein>
<feature type="transmembrane region" description="Helical" evidence="1">
    <location>
        <begin position="32"/>
        <end position="59"/>
    </location>
</feature>
<keyword evidence="1" id="KW-1133">Transmembrane helix</keyword>
<proteinExistence type="predicted"/>